<organism evidence="1">
    <name type="scientific">Marivirga arenosa</name>
    <dbReference type="NCBI Taxonomy" id="3059076"/>
    <lineage>
        <taxon>Bacteria</taxon>
        <taxon>Pseudomonadati</taxon>
        <taxon>Bacteroidota</taxon>
        <taxon>Cytophagia</taxon>
        <taxon>Cytophagales</taxon>
        <taxon>Marivirgaceae</taxon>
        <taxon>Marivirga</taxon>
    </lineage>
</organism>
<gene>
    <name evidence="1" type="ORF">QYS47_30975</name>
</gene>
<dbReference type="KEGG" id="marp:QYS47_30975"/>
<proteinExistence type="predicted"/>
<name>A0AA51ZXR3_9BACT</name>
<dbReference type="EMBL" id="CP129968">
    <property type="protein sequence ID" value="WNB18686.1"/>
    <property type="molecule type" value="Genomic_DNA"/>
</dbReference>
<dbReference type="RefSeq" id="WP_322348212.1">
    <property type="nucleotide sequence ID" value="NZ_CP129968.2"/>
</dbReference>
<reference evidence="1" key="1">
    <citation type="submission" date="2023-08" db="EMBL/GenBank/DDBJ databases">
        <title>Comparative genomics and taxonomic characterization of three novel marine species of genus Marivirga.</title>
        <authorList>
            <person name="Muhammad N."/>
            <person name="Kim S.-G."/>
        </authorList>
    </citation>
    <scope>NUCLEOTIDE SEQUENCE</scope>
    <source>
        <strain evidence="1">BKB1-2</strain>
    </source>
</reference>
<protein>
    <submittedName>
        <fullName evidence="1">Uncharacterized protein</fullName>
    </submittedName>
</protein>
<evidence type="ECO:0000313" key="1">
    <source>
        <dbReference type="EMBL" id="WNB18686.1"/>
    </source>
</evidence>
<sequence length="341" mass="39334">MSPDLLVDTVKYKNYFLVISGIYGGRTLTVLDNQLQEISEHDFTGIQMWDEEFHIDEENSKILISVITTETFPLESKKYQGFNTLWYELKEKSGTFKLELIDKWEKSDIKGIKSKIHNGERTWVALRELNYISQTGNKGKNSFIGIAQSSQLEIPTFEYSVSNQHSHLSQNFDIELTDKDIFISGIGSIAKDTPTILRIARNRKNMEFIELDIPLKKLHNFNDTVIKKINNQLFAYFWTTSSEYCKKYVFEIFTVRVMKSLDESTFEKAIDSDYVHTFTWSKNGVAYKTDKGSTPCRLGRIDTSGKIVQTEELETSHPELLTETGELIVAADDRKQLLKIK</sequence>
<accession>A0AA51ZXR3</accession>
<dbReference type="Proteomes" id="UP001232019">
    <property type="component" value="Chromosome"/>
</dbReference>
<dbReference type="AlphaFoldDB" id="A0AA51ZXR3"/>